<evidence type="ECO:0000256" key="4">
    <source>
        <dbReference type="ARBA" id="ARBA00022840"/>
    </source>
</evidence>
<dbReference type="RefSeq" id="WP_145209243.1">
    <property type="nucleotide sequence ID" value="NZ_CP036432.1"/>
</dbReference>
<evidence type="ECO:0000313" key="7">
    <source>
        <dbReference type="Proteomes" id="UP000318081"/>
    </source>
</evidence>
<reference evidence="6 7" key="1">
    <citation type="submission" date="2019-02" db="EMBL/GenBank/DDBJ databases">
        <title>Deep-cultivation of Planctomycetes and their phenomic and genomic characterization uncovers novel biology.</title>
        <authorList>
            <person name="Wiegand S."/>
            <person name="Jogler M."/>
            <person name="Boedeker C."/>
            <person name="Pinto D."/>
            <person name="Vollmers J."/>
            <person name="Rivas-Marin E."/>
            <person name="Kohn T."/>
            <person name="Peeters S.H."/>
            <person name="Heuer A."/>
            <person name="Rast P."/>
            <person name="Oberbeckmann S."/>
            <person name="Bunk B."/>
            <person name="Jeske O."/>
            <person name="Meyerdierks A."/>
            <person name="Storesund J.E."/>
            <person name="Kallscheuer N."/>
            <person name="Luecker S."/>
            <person name="Lage O.M."/>
            <person name="Pohl T."/>
            <person name="Merkel B.J."/>
            <person name="Hornburger P."/>
            <person name="Mueller R.-W."/>
            <person name="Bruemmer F."/>
            <person name="Labrenz M."/>
            <person name="Spormann A.M."/>
            <person name="Op den Camp H."/>
            <person name="Overmann J."/>
            <person name="Amann R."/>
            <person name="Jetten M.S.M."/>
            <person name="Mascher T."/>
            <person name="Medema M.H."/>
            <person name="Devos D.P."/>
            <person name="Kaster A.-K."/>
            <person name="Ovreas L."/>
            <person name="Rohde M."/>
            <person name="Galperin M.Y."/>
            <person name="Jogler C."/>
        </authorList>
    </citation>
    <scope>NUCLEOTIDE SEQUENCE [LARGE SCALE GENOMIC DNA]</scope>
    <source>
        <strain evidence="6 7">TBK1r</strain>
    </source>
</reference>
<dbReference type="InterPro" id="IPR029439">
    <property type="entry name" value="Wzt_C"/>
</dbReference>
<gene>
    <name evidence="6" type="primary">tagH_3</name>
    <name evidence="6" type="ORF">TBK1r_19390</name>
</gene>
<dbReference type="PANTHER" id="PTHR46743">
    <property type="entry name" value="TEICHOIC ACIDS EXPORT ATP-BINDING PROTEIN TAGH"/>
    <property type="match status" value="1"/>
</dbReference>
<dbReference type="InterPro" id="IPR027417">
    <property type="entry name" value="P-loop_NTPase"/>
</dbReference>
<protein>
    <submittedName>
        <fullName evidence="6">Teichoic acids export ATP-binding protein TagH</fullName>
    </submittedName>
</protein>
<evidence type="ECO:0000256" key="2">
    <source>
        <dbReference type="ARBA" id="ARBA00022448"/>
    </source>
</evidence>
<keyword evidence="7" id="KW-1185">Reference proteome</keyword>
<dbReference type="PROSITE" id="PS50893">
    <property type="entry name" value="ABC_TRANSPORTER_2"/>
    <property type="match status" value="1"/>
</dbReference>
<keyword evidence="4 6" id="KW-0067">ATP-binding</keyword>
<dbReference type="InterPro" id="IPR003593">
    <property type="entry name" value="AAA+_ATPase"/>
</dbReference>
<dbReference type="Gene3D" id="2.70.50.60">
    <property type="entry name" value="abc- transporter (atp binding component) like domain"/>
    <property type="match status" value="1"/>
</dbReference>
<dbReference type="InterPro" id="IPR015860">
    <property type="entry name" value="ABC_transpr_TagH-like"/>
</dbReference>
<dbReference type="CDD" id="cd03220">
    <property type="entry name" value="ABC_KpsT_Wzt"/>
    <property type="match status" value="1"/>
</dbReference>
<evidence type="ECO:0000259" key="5">
    <source>
        <dbReference type="PROSITE" id="PS50893"/>
    </source>
</evidence>
<proteinExistence type="inferred from homology"/>
<dbReference type="InterPro" id="IPR050683">
    <property type="entry name" value="Bact_Polysacc_Export_ATP-bd"/>
</dbReference>
<dbReference type="GO" id="GO:0005524">
    <property type="term" value="F:ATP binding"/>
    <property type="evidence" value="ECO:0007669"/>
    <property type="project" value="UniProtKB-KW"/>
</dbReference>
<dbReference type="Pfam" id="PF00005">
    <property type="entry name" value="ABC_tran"/>
    <property type="match status" value="1"/>
</dbReference>
<dbReference type="Gene3D" id="3.40.50.300">
    <property type="entry name" value="P-loop containing nucleotide triphosphate hydrolases"/>
    <property type="match status" value="1"/>
</dbReference>
<feature type="domain" description="ABC transporter" evidence="5">
    <location>
        <begin position="41"/>
        <end position="265"/>
    </location>
</feature>
<comment type="similarity">
    <text evidence="1">Belongs to the ABC transporter superfamily.</text>
</comment>
<dbReference type="Proteomes" id="UP000318081">
    <property type="component" value="Chromosome"/>
</dbReference>
<dbReference type="Pfam" id="PF14524">
    <property type="entry name" value="Wzt_C"/>
    <property type="match status" value="1"/>
</dbReference>
<evidence type="ECO:0000256" key="3">
    <source>
        <dbReference type="ARBA" id="ARBA00022741"/>
    </source>
</evidence>
<keyword evidence="2" id="KW-0813">Transport</keyword>
<dbReference type="CDD" id="cd10147">
    <property type="entry name" value="Wzt_C-like"/>
    <property type="match status" value="1"/>
</dbReference>
<dbReference type="SUPFAM" id="SSF52540">
    <property type="entry name" value="P-loop containing nucleoside triphosphate hydrolases"/>
    <property type="match status" value="1"/>
</dbReference>
<evidence type="ECO:0000256" key="1">
    <source>
        <dbReference type="ARBA" id="ARBA00005417"/>
    </source>
</evidence>
<accession>A0ABX5XMF4</accession>
<evidence type="ECO:0000313" key="6">
    <source>
        <dbReference type="EMBL" id="QDV83006.1"/>
    </source>
</evidence>
<name>A0ABX5XMF4_9BACT</name>
<sequence>MTYSIQIENLSKRYRLGLTHAGSIRDLANRLARRLIGRGETKIAPLSHDPDRVDGEHFWALRNIQFTVNQGEVVGIIGKNGAGKSTLLKLLSRITFPTAGRIEMVGRVASLLEVGTGFHPELTGRENVFLNGTILGMTRQEISRQLDAIVDFAGVGKFLDTPVKRYSSGMTVRLGFAVAAHLDPEILIVDEVLAVGDIEFQNRCIGKMKSVAESGKTVLFVSHNLASIKTLTTRTIVLSGGKMIFDGPTAEGVTRYVAENMIADTGQQSIADAKRTLTGLDQNLQMTDLGLRGLDGHGTLPADGRFQVSVTVRANSDCGEFLVGMTVYSQDKTPIGSTFSDPLSPPQCGQSRTYELVATFPLAPGRYHCGISLTSLRSAGRELHDSLDDVIPFEVSATSIVDDLRTGQWSAAWGYYRLNGLKETVHS</sequence>
<dbReference type="PANTHER" id="PTHR46743:SF2">
    <property type="entry name" value="TEICHOIC ACIDS EXPORT ATP-BINDING PROTEIN TAGH"/>
    <property type="match status" value="1"/>
</dbReference>
<dbReference type="EMBL" id="CP036432">
    <property type="protein sequence ID" value="QDV83006.1"/>
    <property type="molecule type" value="Genomic_DNA"/>
</dbReference>
<keyword evidence="3" id="KW-0547">Nucleotide-binding</keyword>
<organism evidence="6 7">
    <name type="scientific">Stieleria magnilauensis</name>
    <dbReference type="NCBI Taxonomy" id="2527963"/>
    <lineage>
        <taxon>Bacteria</taxon>
        <taxon>Pseudomonadati</taxon>
        <taxon>Planctomycetota</taxon>
        <taxon>Planctomycetia</taxon>
        <taxon>Pirellulales</taxon>
        <taxon>Pirellulaceae</taxon>
        <taxon>Stieleria</taxon>
    </lineage>
</organism>
<dbReference type="InterPro" id="IPR003439">
    <property type="entry name" value="ABC_transporter-like_ATP-bd"/>
</dbReference>
<dbReference type="SMART" id="SM00382">
    <property type="entry name" value="AAA"/>
    <property type="match status" value="1"/>
</dbReference>